<evidence type="ECO:0000256" key="4">
    <source>
        <dbReference type="ARBA" id="ARBA00022679"/>
    </source>
</evidence>
<dbReference type="PIRSF" id="PIRSF000439">
    <property type="entry name" value="Oat_ACAT_DAG_ARE"/>
    <property type="match status" value="1"/>
</dbReference>
<dbReference type="GO" id="GO:0005789">
    <property type="term" value="C:endoplasmic reticulum membrane"/>
    <property type="evidence" value="ECO:0007669"/>
    <property type="project" value="UniProtKB-SubCell"/>
</dbReference>
<feature type="transmembrane region" description="Helical" evidence="14">
    <location>
        <begin position="151"/>
        <end position="168"/>
    </location>
</feature>
<feature type="region of interest" description="Disordered" evidence="13">
    <location>
        <begin position="235"/>
        <end position="254"/>
    </location>
</feature>
<evidence type="ECO:0000256" key="1">
    <source>
        <dbReference type="ARBA" id="ARBA00004477"/>
    </source>
</evidence>
<reference evidence="16" key="1">
    <citation type="submission" date="2017-01" db="EMBL/GenBank/DDBJ databases">
        <authorList>
            <person name="Wang Y."/>
            <person name="White M."/>
            <person name="Kvist S."/>
            <person name="Moncalvo J.-M."/>
        </authorList>
    </citation>
    <scope>NUCLEOTIDE SEQUENCE [LARGE SCALE GENOMIC DNA]</scope>
    <source>
        <strain evidence="16">COL-18-3</strain>
    </source>
</reference>
<dbReference type="Pfam" id="PF03062">
    <property type="entry name" value="MBOAT"/>
    <property type="match status" value="1"/>
</dbReference>
<feature type="transmembrane region" description="Helical" evidence="14">
    <location>
        <begin position="457"/>
        <end position="476"/>
    </location>
</feature>
<feature type="transmembrane region" description="Helical" evidence="14">
    <location>
        <begin position="352"/>
        <end position="376"/>
    </location>
</feature>
<feature type="active site" evidence="12">
    <location>
        <position position="443"/>
    </location>
</feature>
<keyword evidence="4 11" id="KW-0808">Transferase</keyword>
<evidence type="ECO:0000313" key="15">
    <source>
        <dbReference type="EMBL" id="OMH83421.1"/>
    </source>
</evidence>
<evidence type="ECO:0000256" key="13">
    <source>
        <dbReference type="SAM" id="MobiDB-lite"/>
    </source>
</evidence>
<dbReference type="AlphaFoldDB" id="A0A1R1PR62"/>
<evidence type="ECO:0000256" key="11">
    <source>
        <dbReference type="PIRNR" id="PIRNR000439"/>
    </source>
</evidence>
<evidence type="ECO:0000256" key="12">
    <source>
        <dbReference type="PIRSR" id="PIRSR000439-1"/>
    </source>
</evidence>
<feature type="region of interest" description="Disordered" evidence="13">
    <location>
        <begin position="1"/>
        <end position="30"/>
    </location>
</feature>
<dbReference type="GO" id="GO:0004144">
    <property type="term" value="F:diacylglycerol O-acyltransferase activity"/>
    <property type="evidence" value="ECO:0007669"/>
    <property type="project" value="TreeGrafter"/>
</dbReference>
<evidence type="ECO:0000256" key="3">
    <source>
        <dbReference type="ARBA" id="ARBA00009010"/>
    </source>
</evidence>
<keyword evidence="7 14" id="KW-1133">Transmembrane helix</keyword>
<feature type="transmembrane region" description="Helical" evidence="14">
    <location>
        <begin position="174"/>
        <end position="195"/>
    </location>
</feature>
<keyword evidence="5 14" id="KW-0812">Transmembrane</keyword>
<evidence type="ECO:0000256" key="6">
    <source>
        <dbReference type="ARBA" id="ARBA00022824"/>
    </source>
</evidence>
<evidence type="ECO:0000256" key="10">
    <source>
        <dbReference type="ARBA" id="ARBA00023568"/>
    </source>
</evidence>
<evidence type="ECO:0000256" key="14">
    <source>
        <dbReference type="SAM" id="Phobius"/>
    </source>
</evidence>
<comment type="pathway">
    <text evidence="2">Lipid metabolism.</text>
</comment>
<accession>A0A1R1PR62</accession>
<evidence type="ECO:0000256" key="7">
    <source>
        <dbReference type="ARBA" id="ARBA00022989"/>
    </source>
</evidence>
<comment type="function">
    <text evidence="10">Sterol O-acyltransferase that catalyzes the formation of stery esters.</text>
</comment>
<keyword evidence="9 11" id="KW-0012">Acyltransferase</keyword>
<keyword evidence="16" id="KW-1185">Reference proteome</keyword>
<dbReference type="Proteomes" id="UP000188320">
    <property type="component" value="Unassembled WGS sequence"/>
</dbReference>
<comment type="subcellular location">
    <subcellularLocation>
        <location evidence="1 11">Endoplasmic reticulum membrane</location>
        <topology evidence="1 11">Multi-pass membrane protein</topology>
    </subcellularLocation>
</comment>
<gene>
    <name evidence="15" type="ORF">AX774_g3072</name>
</gene>
<dbReference type="EMBL" id="LSSK01000413">
    <property type="protein sequence ID" value="OMH83421.1"/>
    <property type="molecule type" value="Genomic_DNA"/>
</dbReference>
<name>A0A1R1PR62_ZANCU</name>
<evidence type="ECO:0000256" key="8">
    <source>
        <dbReference type="ARBA" id="ARBA00023136"/>
    </source>
</evidence>
<organism evidence="15 16">
    <name type="scientific">Zancudomyces culisetae</name>
    <name type="common">Gut fungus</name>
    <name type="synonym">Smittium culisetae</name>
    <dbReference type="NCBI Taxonomy" id="1213189"/>
    <lineage>
        <taxon>Eukaryota</taxon>
        <taxon>Fungi</taxon>
        <taxon>Fungi incertae sedis</taxon>
        <taxon>Zoopagomycota</taxon>
        <taxon>Kickxellomycotina</taxon>
        <taxon>Harpellomycetes</taxon>
        <taxon>Harpellales</taxon>
        <taxon>Legeriomycetaceae</taxon>
        <taxon>Zancudomyces</taxon>
    </lineage>
</organism>
<dbReference type="OrthoDB" id="10039049at2759"/>
<dbReference type="InterPro" id="IPR014371">
    <property type="entry name" value="Oat_ACAT_DAG_ARE"/>
</dbReference>
<evidence type="ECO:0000256" key="2">
    <source>
        <dbReference type="ARBA" id="ARBA00005189"/>
    </source>
</evidence>
<dbReference type="GO" id="GO:0019432">
    <property type="term" value="P:triglyceride biosynthetic process"/>
    <property type="evidence" value="ECO:0007669"/>
    <property type="project" value="TreeGrafter"/>
</dbReference>
<dbReference type="PANTHER" id="PTHR10408">
    <property type="entry name" value="STEROL O-ACYLTRANSFERASE"/>
    <property type="match status" value="1"/>
</dbReference>
<dbReference type="PANTHER" id="PTHR10408:SF7">
    <property type="entry name" value="DIACYLGLYCEROL O-ACYLTRANSFERASE 1"/>
    <property type="match status" value="1"/>
</dbReference>
<dbReference type="InterPro" id="IPR004299">
    <property type="entry name" value="MBOAT_fam"/>
</dbReference>
<proteinExistence type="inferred from homology"/>
<comment type="similarity">
    <text evidence="3 11">Belongs to the membrane-bound acyltransferase family. Sterol o-acyltransferase subfamily.</text>
</comment>
<evidence type="ECO:0000313" key="16">
    <source>
        <dbReference type="Proteomes" id="UP000188320"/>
    </source>
</evidence>
<keyword evidence="6 11" id="KW-0256">Endoplasmic reticulum</keyword>
<evidence type="ECO:0000256" key="9">
    <source>
        <dbReference type="ARBA" id="ARBA00023315"/>
    </source>
</evidence>
<feature type="transmembrane region" description="Helical" evidence="14">
    <location>
        <begin position="429"/>
        <end position="451"/>
    </location>
</feature>
<evidence type="ECO:0000256" key="5">
    <source>
        <dbReference type="ARBA" id="ARBA00022692"/>
    </source>
</evidence>
<protein>
    <recommendedName>
        <fullName evidence="11">O-acyltransferase</fullName>
    </recommendedName>
</protein>
<sequence length="518" mass="59537">MDELKNENAKPAQGEITKEQSAGENKQAKQKRAIVYKPYNQMFPVHKGNKFSALDPESPPAGFDGFINFGVHTYTLKLRALCKKNTCVGEFYEIWLDCWENGTYNHKYRSGLFWVEKTFAKQAIGLRKKLDKKSMNEQEIRVVMRSELAKFGLQFANMLLTLLVPAIMVRNVDIAPVLGITAMFSSVVMSLKLYSWSITNLDLRRAYILGDDEFLEDPMLKLKLKVVRGPRIVSSGSNETDANDAGDIKDTQESKQVPPANTYLYQVKYPDNICISNLAYFWAAPTFCYQPNYPRTESVRWSYVFSLIQQMLCCSFLAFFAIFQFAFPTMENSIPAFESGDYLKIVERTLKLGLIVSGIWILGSYCLFHCGLNIVAELLRFGDRQFYDDWWNSVDLSAYWRKWNRPIHNFCKRHILVPLLSPPLYFSKFYGSLVTFFVSAVLHEVIIGIPTHSTRMSSFWGMLLQLPLISFTTWVSEKRGPHTRIGNCIFWISFCIFGQPFATLGYYYDYVKHASGAN</sequence>
<comment type="caution">
    <text evidence="15">The sequence shown here is derived from an EMBL/GenBank/DDBJ whole genome shotgun (WGS) entry which is preliminary data.</text>
</comment>
<feature type="transmembrane region" description="Helical" evidence="14">
    <location>
        <begin position="303"/>
        <end position="327"/>
    </location>
</feature>
<keyword evidence="8 11" id="KW-0472">Membrane</keyword>
<feature type="transmembrane region" description="Helical" evidence="14">
    <location>
        <begin position="488"/>
        <end position="508"/>
    </location>
</feature>